<name>A0A2M7TM57_UNCKA</name>
<evidence type="ECO:0000313" key="2">
    <source>
        <dbReference type="Proteomes" id="UP000228920"/>
    </source>
</evidence>
<dbReference type="PANTHER" id="PTHR28055:SF1">
    <property type="entry name" value="ALTERED INHERITANCE OF MITOCHONDRIA PROTEIN 41, MITOCHONDRIAL"/>
    <property type="match status" value="1"/>
</dbReference>
<dbReference type="InterPro" id="IPR019004">
    <property type="entry name" value="YqeY/Aim41"/>
</dbReference>
<dbReference type="EMBL" id="PFNL01000004">
    <property type="protein sequence ID" value="PIZ48300.1"/>
    <property type="molecule type" value="Genomic_DNA"/>
</dbReference>
<dbReference type="Proteomes" id="UP000228920">
    <property type="component" value="Unassembled WGS sequence"/>
</dbReference>
<dbReference type="InterPro" id="IPR023168">
    <property type="entry name" value="GatB_Yqey_C_2"/>
</dbReference>
<dbReference type="GO" id="GO:0016884">
    <property type="term" value="F:carbon-nitrogen ligase activity, with glutamine as amido-N-donor"/>
    <property type="evidence" value="ECO:0007669"/>
    <property type="project" value="InterPro"/>
</dbReference>
<dbReference type="SUPFAM" id="SSF89095">
    <property type="entry name" value="GatB/YqeY motif"/>
    <property type="match status" value="1"/>
</dbReference>
<protein>
    <recommendedName>
        <fullName evidence="3">Glutamyl-tRNA amidotransferase</fullName>
    </recommendedName>
</protein>
<sequence length="208" mass="23587">MCSLEISSMSRSLNRSVGVKLNFLMISFWYSCSWSFISVIVQKYHHKSTEKYLSSVVRYNYPMIYEKIKEDVITALKAGYKQKASFLRVLASEMQMGIIAAKTNATEFGEDDEIAILTKEVKRRNEATALYEKAGEVQRVEKEQFEILIIKKYLPQQMSPEELEKIVSEVVAAMDAPDFGSVMKQVMLTVKGKADGNLVSEVVKKTLG</sequence>
<evidence type="ECO:0000313" key="1">
    <source>
        <dbReference type="EMBL" id="PIZ48300.1"/>
    </source>
</evidence>
<dbReference type="InterPro" id="IPR042184">
    <property type="entry name" value="YqeY/Aim41_N"/>
</dbReference>
<accession>A0A2M7TM57</accession>
<reference evidence="2" key="1">
    <citation type="submission" date="2017-09" db="EMBL/GenBank/DDBJ databases">
        <title>Depth-based differentiation of microbial function through sediment-hosted aquifers and enrichment of novel symbionts in the deep terrestrial subsurface.</title>
        <authorList>
            <person name="Probst A.J."/>
            <person name="Ladd B."/>
            <person name="Jarett J.K."/>
            <person name="Geller-Mcgrath D.E."/>
            <person name="Sieber C.M.K."/>
            <person name="Emerson J.B."/>
            <person name="Anantharaman K."/>
            <person name="Thomas B.C."/>
            <person name="Malmstrom R."/>
            <person name="Stieglmeier M."/>
            <person name="Klingl A."/>
            <person name="Woyke T."/>
            <person name="Ryan C.M."/>
            <person name="Banfield J.F."/>
        </authorList>
    </citation>
    <scope>NUCLEOTIDE SEQUENCE [LARGE SCALE GENOMIC DNA]</scope>
</reference>
<organism evidence="1 2">
    <name type="scientific">candidate division WWE3 bacterium CG_4_10_14_0_2_um_filter_41_14</name>
    <dbReference type="NCBI Taxonomy" id="1975072"/>
    <lineage>
        <taxon>Bacteria</taxon>
        <taxon>Katanobacteria</taxon>
    </lineage>
</organism>
<dbReference type="InterPro" id="IPR003789">
    <property type="entry name" value="Asn/Gln_tRNA_amidoTrase-B-like"/>
</dbReference>
<dbReference type="Gene3D" id="1.10.10.410">
    <property type="match status" value="1"/>
</dbReference>
<dbReference type="AlphaFoldDB" id="A0A2M7TM57"/>
<dbReference type="PANTHER" id="PTHR28055">
    <property type="entry name" value="ALTERED INHERITANCE OF MITOCHONDRIA PROTEIN 41, MITOCHONDRIAL"/>
    <property type="match status" value="1"/>
</dbReference>
<comment type="caution">
    <text evidence="1">The sequence shown here is derived from an EMBL/GenBank/DDBJ whole genome shotgun (WGS) entry which is preliminary data.</text>
</comment>
<dbReference type="Gene3D" id="1.10.1510.10">
    <property type="entry name" value="Uncharacterised protein YqeY/AIM41 PF09424, N-terminal domain"/>
    <property type="match status" value="1"/>
</dbReference>
<evidence type="ECO:0008006" key="3">
    <source>
        <dbReference type="Google" id="ProtNLM"/>
    </source>
</evidence>
<dbReference type="Pfam" id="PF09424">
    <property type="entry name" value="YqeY"/>
    <property type="match status" value="1"/>
</dbReference>
<gene>
    <name evidence="1" type="ORF">COY32_00150</name>
</gene>
<proteinExistence type="predicted"/>